<accession>A0A1H2RPC2</accession>
<dbReference type="Proteomes" id="UP000198500">
    <property type="component" value="Unassembled WGS sequence"/>
</dbReference>
<dbReference type="RefSeq" id="WP_092567782.1">
    <property type="nucleotide sequence ID" value="NZ_BMXH01000001.1"/>
</dbReference>
<dbReference type="EMBL" id="FNNI01000001">
    <property type="protein sequence ID" value="SDW21197.1"/>
    <property type="molecule type" value="Genomic_DNA"/>
</dbReference>
<name>A0A1H2RPC2_9GAMM</name>
<proteinExistence type="predicted"/>
<dbReference type="AlphaFoldDB" id="A0A1H2RPC2"/>
<evidence type="ECO:0000313" key="1">
    <source>
        <dbReference type="EMBL" id="SDW21197.1"/>
    </source>
</evidence>
<sequence length="68" mass="7832">MELTPTQAYRLGHLYHASIRQLVLSTYADEQTLDLAALMIWEQRLSVQGVPVPRRHRPTRFVALEISS</sequence>
<keyword evidence="2" id="KW-1185">Reference proteome</keyword>
<reference evidence="1 2" key="1">
    <citation type="submission" date="2016-10" db="EMBL/GenBank/DDBJ databases">
        <authorList>
            <person name="de Groot N.N."/>
        </authorList>
    </citation>
    <scope>NUCLEOTIDE SEQUENCE [LARGE SCALE GENOMIC DNA]</scope>
    <source>
        <strain evidence="1 2">DSM 19219</strain>
    </source>
</reference>
<protein>
    <submittedName>
        <fullName evidence="1">Uncharacterized protein</fullName>
    </submittedName>
</protein>
<gene>
    <name evidence="1" type="ORF">SAMN05443545_101374</name>
</gene>
<evidence type="ECO:0000313" key="2">
    <source>
        <dbReference type="Proteomes" id="UP000198500"/>
    </source>
</evidence>
<organism evidence="1 2">
    <name type="scientific">Aidingimonas halophila</name>
    <dbReference type="NCBI Taxonomy" id="574349"/>
    <lineage>
        <taxon>Bacteria</taxon>
        <taxon>Pseudomonadati</taxon>
        <taxon>Pseudomonadota</taxon>
        <taxon>Gammaproteobacteria</taxon>
        <taxon>Oceanospirillales</taxon>
        <taxon>Halomonadaceae</taxon>
        <taxon>Aidingimonas</taxon>
    </lineage>
</organism>
<dbReference type="OrthoDB" id="6171052at2"/>